<evidence type="ECO:0000313" key="3">
    <source>
        <dbReference type="EMBL" id="AWI75392.1"/>
    </source>
</evidence>
<keyword evidence="3" id="KW-0378">Hydrolase</keyword>
<organism evidence="3 4">
    <name type="scientific">Parazoarcus communis</name>
    <dbReference type="NCBI Taxonomy" id="41977"/>
    <lineage>
        <taxon>Bacteria</taxon>
        <taxon>Pseudomonadati</taxon>
        <taxon>Pseudomonadota</taxon>
        <taxon>Betaproteobacteria</taxon>
        <taxon>Rhodocyclales</taxon>
        <taxon>Zoogloeaceae</taxon>
        <taxon>Parazoarcus</taxon>
    </lineage>
</organism>
<dbReference type="Gene3D" id="3.90.1300.10">
    <property type="entry name" value="Amidase signature (AS) domain"/>
    <property type="match status" value="1"/>
</dbReference>
<feature type="domain" description="Amidase" evidence="1">
    <location>
        <begin position="29"/>
        <end position="436"/>
    </location>
</feature>
<dbReference type="GO" id="GO:0016787">
    <property type="term" value="F:hydrolase activity"/>
    <property type="evidence" value="ECO:0007669"/>
    <property type="project" value="UniProtKB-KW"/>
</dbReference>
<dbReference type="InterPro" id="IPR000120">
    <property type="entry name" value="Amidase"/>
</dbReference>
<dbReference type="EMBL" id="CP022187">
    <property type="protein sequence ID" value="AWI75392.1"/>
    <property type="molecule type" value="Genomic_DNA"/>
</dbReference>
<accession>A0A2U8GP23</accession>
<gene>
    <name evidence="3" type="primary">atzF</name>
    <name evidence="3" type="ORF">CEW83_09345</name>
</gene>
<dbReference type="Pfam" id="PF01425">
    <property type="entry name" value="Amidase"/>
    <property type="match status" value="1"/>
</dbReference>
<dbReference type="InterPro" id="IPR036928">
    <property type="entry name" value="AS_sf"/>
</dbReference>
<dbReference type="Proteomes" id="UP000244930">
    <property type="component" value="Chromosome"/>
</dbReference>
<name>A0A2U8GP23_9RHOO</name>
<dbReference type="PANTHER" id="PTHR11895:SF169">
    <property type="entry name" value="GLUTAMYL-TRNA(GLN) AMIDOTRANSFERASE"/>
    <property type="match status" value="1"/>
</dbReference>
<proteinExistence type="predicted"/>
<dbReference type="NCBIfam" id="NF006043">
    <property type="entry name" value="PRK08186.1"/>
    <property type="match status" value="1"/>
</dbReference>
<dbReference type="Gene3D" id="1.20.58.1700">
    <property type="match status" value="1"/>
</dbReference>
<protein>
    <submittedName>
        <fullName evidence="3">Allophanate hydrolase</fullName>
    </submittedName>
</protein>
<dbReference type="Gene3D" id="3.10.490.10">
    <property type="entry name" value="Gamma-glutamyl cyclotransferase-like"/>
    <property type="match status" value="1"/>
</dbReference>
<reference evidence="3 4" key="1">
    <citation type="submission" date="2017-06" db="EMBL/GenBank/DDBJ databases">
        <title>Azoarcus.</title>
        <authorList>
            <person name="Woo J.-H."/>
            <person name="Kim H.-S."/>
        </authorList>
    </citation>
    <scope>NUCLEOTIDE SEQUENCE [LARGE SCALE GENOMIC DNA]</scope>
    <source>
        <strain evidence="3 4">TSPY31</strain>
    </source>
</reference>
<dbReference type="AlphaFoldDB" id="A0A2U8GP23"/>
<dbReference type="KEGG" id="acom:CEW83_09345"/>
<dbReference type="InterPro" id="IPR053844">
    <property type="entry name" value="AH_C"/>
</dbReference>
<dbReference type="InterPro" id="IPR014085">
    <property type="entry name" value="Allophanate_hydrolase"/>
</dbReference>
<feature type="domain" description="Allophanate hydrolase C-terminal" evidence="2">
    <location>
        <begin position="474"/>
        <end position="595"/>
    </location>
</feature>
<evidence type="ECO:0000313" key="4">
    <source>
        <dbReference type="Proteomes" id="UP000244930"/>
    </source>
</evidence>
<dbReference type="NCBIfam" id="TIGR02713">
    <property type="entry name" value="allophanate_hyd"/>
    <property type="match status" value="1"/>
</dbReference>
<dbReference type="PANTHER" id="PTHR11895">
    <property type="entry name" value="TRANSAMIDASE"/>
    <property type="match status" value="1"/>
</dbReference>
<dbReference type="RefSeq" id="WP_108949099.1">
    <property type="nucleotide sequence ID" value="NZ_CP022187.1"/>
</dbReference>
<dbReference type="InterPro" id="IPR023631">
    <property type="entry name" value="Amidase_dom"/>
</dbReference>
<dbReference type="Pfam" id="PF21986">
    <property type="entry name" value="AH_C"/>
    <property type="match status" value="1"/>
</dbReference>
<evidence type="ECO:0000259" key="1">
    <source>
        <dbReference type="Pfam" id="PF01425"/>
    </source>
</evidence>
<dbReference type="SUPFAM" id="SSF75304">
    <property type="entry name" value="Amidase signature (AS) enzymes"/>
    <property type="match status" value="1"/>
</dbReference>
<keyword evidence="4" id="KW-1185">Reference proteome</keyword>
<evidence type="ECO:0000259" key="2">
    <source>
        <dbReference type="Pfam" id="PF21986"/>
    </source>
</evidence>
<sequence length="600" mass="62542">MLHTLPFDISSLHAAYAQGLDPAAVMEEAHRRIGAAGDPGIFLHVLEPAALQAQLAQLGAFDPDSKPLWGIPFAIKDNIDAAGEPTTAGCPAYAYEAGADAFVVGVLRAAGAILIGKTNLDQFATGLVGVRTPFPVPLNALDPAIVPGGSSSGSAVAVAHGIVSFSLGTDTAGSGRVPAALNGIVGLKPTLGALSATGVVPACRTLDTISIFALTVGDAYKVFAAAAVFDPADSYARPLVLAESPVAAPTFRVGVPDTASRRFFGDAVQAASFDATLESLRERGAEIVELDFGPLYAIAEMLYDGVWVAERYTVIEALLREQPEAVLPVTRAIIQRAEKFSAADAFRGFYRLQDLRREALAVADAVDLLCVPSIPTFCTVAELEADPVGPNSRLGTYTNFVNLLDMCAIAVPVRTRADGRPGSVTLIAGRGEDARIAAVAAVLQQDCAAPLGATGWPLPQAADVLPVANRDEIALAVVGAHMSGLPLNHELTRLGARFLRATQTAPNYRFYSLAGGPPRRPGLVRSEAGAAIDLEVWALPLSRFGEFMRGIPQPLGIGTLDLADGSQVKGFLCEPMGTAGAEDITHFGGWRAYMAALAST</sequence>